<dbReference type="AlphaFoldDB" id="A0A1Y1URM1"/>
<organism evidence="3 4">
    <name type="scientific">Kockovaella imperatae</name>
    <dbReference type="NCBI Taxonomy" id="4999"/>
    <lineage>
        <taxon>Eukaryota</taxon>
        <taxon>Fungi</taxon>
        <taxon>Dikarya</taxon>
        <taxon>Basidiomycota</taxon>
        <taxon>Agaricomycotina</taxon>
        <taxon>Tremellomycetes</taxon>
        <taxon>Tremellales</taxon>
        <taxon>Cuniculitremaceae</taxon>
        <taxon>Kockovaella</taxon>
    </lineage>
</organism>
<feature type="compositionally biased region" description="Basic and acidic residues" evidence="2">
    <location>
        <begin position="1"/>
        <end position="13"/>
    </location>
</feature>
<evidence type="ECO:0000313" key="3">
    <source>
        <dbReference type="EMBL" id="ORX40690.1"/>
    </source>
</evidence>
<evidence type="ECO:0000256" key="2">
    <source>
        <dbReference type="SAM" id="MobiDB-lite"/>
    </source>
</evidence>
<comment type="caution">
    <text evidence="3">The sequence shown here is derived from an EMBL/GenBank/DDBJ whole genome shotgun (WGS) entry which is preliminary data.</text>
</comment>
<feature type="compositionally biased region" description="Polar residues" evidence="2">
    <location>
        <begin position="20"/>
        <end position="30"/>
    </location>
</feature>
<keyword evidence="4" id="KW-1185">Reference proteome</keyword>
<name>A0A1Y1URM1_9TREE</name>
<protein>
    <submittedName>
        <fullName evidence="3">Uncharacterized protein</fullName>
    </submittedName>
</protein>
<dbReference type="GeneID" id="33556115"/>
<dbReference type="InParanoid" id="A0A1Y1URM1"/>
<sequence length="623" mass="71375">MARGSKQEARSGEAEETDDSPQTLITQPKLASTRVHETTELLDMILGHIDSETWRRQGITRVSYRTFDYYARTRYSVVSWNRYDTFKRWPFPEQARRYLYHCKTLTANEWSRRRCKNGKGDGVFEKDILETVRELCPNIETVRSTHDPFYDRSDKRLDRTIATFSDGKTPRIEFQHRTTLTALGRIVGCESRWKPVKWEGWDASGKTIIIFGARAKSDPKEYWAEDKQYSEGKQLIIRALGTGNPGPCPVVSIRFPELDWTLDEIARVVRRRGETEFGKPLDDDRPESSIERITVSQIQPFSREEFALFCSRIGPQVTEIHLNSWTVPPSSSNSLLELHDLPELLVDVQTKLPNLTDLCLMIGNDTRLASQNYQSSSASRTRLKTSGALKRVKIAIRGSHPDHAVSTLNLVRSLMDIAGDTVQFTFPEFWGDRWGPATLSNFISQFSMVFDWFMSASEERKRRIRETNFEEVLLEHGRAIDITRLALQPNGAFVTQSVQRDLDNVQKTKSMIQQGRASCAACFDASETSDPHQKNRSALSRITALTQLDKLDSRKDAAEVARSNLVALGYRVDPFDWPSRDDLPGEEGESEEVTRLKRKVKELQDKIRELQQRLDEQEDARGS</sequence>
<feature type="region of interest" description="Disordered" evidence="2">
    <location>
        <begin position="1"/>
        <end position="30"/>
    </location>
</feature>
<accession>A0A1Y1URM1</accession>
<proteinExistence type="predicted"/>
<dbReference type="RefSeq" id="XP_021874369.1">
    <property type="nucleotide sequence ID" value="XM_022014307.1"/>
</dbReference>
<evidence type="ECO:0000313" key="4">
    <source>
        <dbReference type="Proteomes" id="UP000193218"/>
    </source>
</evidence>
<evidence type="ECO:0000256" key="1">
    <source>
        <dbReference type="SAM" id="Coils"/>
    </source>
</evidence>
<reference evidence="3 4" key="1">
    <citation type="submission" date="2017-03" db="EMBL/GenBank/DDBJ databases">
        <title>Widespread Adenine N6-methylation of Active Genes in Fungi.</title>
        <authorList>
            <consortium name="DOE Joint Genome Institute"/>
            <person name="Mondo S.J."/>
            <person name="Dannebaum R.O."/>
            <person name="Kuo R.C."/>
            <person name="Louie K.B."/>
            <person name="Bewick A.J."/>
            <person name="Labutti K."/>
            <person name="Haridas S."/>
            <person name="Kuo A."/>
            <person name="Salamov A."/>
            <person name="Ahrendt S.R."/>
            <person name="Lau R."/>
            <person name="Bowen B.P."/>
            <person name="Lipzen A."/>
            <person name="Sullivan W."/>
            <person name="Andreopoulos W.B."/>
            <person name="Clum A."/>
            <person name="Lindquist E."/>
            <person name="Daum C."/>
            <person name="Northen T.R."/>
            <person name="Ramamoorthy G."/>
            <person name="Schmitz R.J."/>
            <person name="Gryganskyi A."/>
            <person name="Culley D."/>
            <person name="Magnuson J."/>
            <person name="James T.Y."/>
            <person name="O'Malley M.A."/>
            <person name="Stajich J.E."/>
            <person name="Spatafora J.W."/>
            <person name="Visel A."/>
            <person name="Grigoriev I.V."/>
        </authorList>
    </citation>
    <scope>NUCLEOTIDE SEQUENCE [LARGE SCALE GENOMIC DNA]</scope>
    <source>
        <strain evidence="3 4">NRRL Y-17943</strain>
    </source>
</reference>
<dbReference type="EMBL" id="NBSH01000001">
    <property type="protein sequence ID" value="ORX40690.1"/>
    <property type="molecule type" value="Genomic_DNA"/>
</dbReference>
<keyword evidence="1" id="KW-0175">Coiled coil</keyword>
<feature type="coiled-coil region" evidence="1">
    <location>
        <begin position="586"/>
        <end position="620"/>
    </location>
</feature>
<gene>
    <name evidence="3" type="ORF">BD324DRAFT_611798</name>
</gene>
<dbReference type="Proteomes" id="UP000193218">
    <property type="component" value="Unassembled WGS sequence"/>
</dbReference>